<protein>
    <submittedName>
        <fullName evidence="2">Pyrophosphatase</fullName>
    </submittedName>
</protein>
<gene>
    <name evidence="2" type="ORF">WKW79_36535</name>
</gene>
<feature type="domain" description="MazG C-terminal" evidence="1">
    <location>
        <begin position="163"/>
        <end position="345"/>
    </location>
</feature>
<dbReference type="SUPFAM" id="SSF101386">
    <property type="entry name" value="all-alpha NTP pyrophosphatases"/>
    <property type="match status" value="1"/>
</dbReference>
<sequence length="352" mass="39783">MLLGLFGEIGSLLSELKKKQRDHNAYVSYEISSQEETGDVLWYLANIVGHCGLTLQDIARQFAAGGHVRTFNDLQPQSALFHGPADPSHVRTSLLQLAGSVSALIRRQRGAADGDGSASHLSEIFGQLVASSIDAQIDLGQAAVANLSKSLARWPLRRHWGELLDAHDRPTEQLPRLMRVRFEERRMNSRLYVVQTINGVDIGDPLTDNRDVEDDYRFHDVFHLAFAGVLGWSPVLRSLLKVRRTSRPETNENQDGARAKITEEGISNWIFAHGLRHHAFEHVDSVDFNLLKSIAEMVKGYEVERQPPWAWEYTILEAFRVFRFLRQHRGGLVTVDLENRKLAVYSEAESKI</sequence>
<accession>A0ABU8XM13</accession>
<dbReference type="Gene3D" id="1.10.287.1080">
    <property type="entry name" value="MazG-like"/>
    <property type="match status" value="1"/>
</dbReference>
<name>A0ABU8XM13_9BURK</name>
<dbReference type="EMBL" id="JBBKZS010000061">
    <property type="protein sequence ID" value="MEJ8860089.1"/>
    <property type="molecule type" value="Genomic_DNA"/>
</dbReference>
<dbReference type="Proteomes" id="UP001367030">
    <property type="component" value="Unassembled WGS sequence"/>
</dbReference>
<organism evidence="2 3">
    <name type="scientific">Variovorax robiniae</name>
    <dbReference type="NCBI Taxonomy" id="1836199"/>
    <lineage>
        <taxon>Bacteria</taxon>
        <taxon>Pseudomonadati</taxon>
        <taxon>Pseudomonadota</taxon>
        <taxon>Betaproteobacteria</taxon>
        <taxon>Burkholderiales</taxon>
        <taxon>Comamonadaceae</taxon>
        <taxon>Variovorax</taxon>
    </lineage>
</organism>
<evidence type="ECO:0000259" key="1">
    <source>
        <dbReference type="Pfam" id="PF18722"/>
    </source>
</evidence>
<evidence type="ECO:0000313" key="2">
    <source>
        <dbReference type="EMBL" id="MEJ8860089.1"/>
    </source>
</evidence>
<dbReference type="Pfam" id="PF18722">
    <property type="entry name" value="MazG_C"/>
    <property type="match status" value="1"/>
</dbReference>
<proteinExistence type="predicted"/>
<reference evidence="2 3" key="1">
    <citation type="submission" date="2024-03" db="EMBL/GenBank/DDBJ databases">
        <title>Novel species of the genus Variovorax.</title>
        <authorList>
            <person name="Liu Q."/>
            <person name="Xin Y.-H."/>
        </authorList>
    </citation>
    <scope>NUCLEOTIDE SEQUENCE [LARGE SCALE GENOMIC DNA]</scope>
    <source>
        <strain evidence="2 3">KACC 18901</strain>
    </source>
</reference>
<dbReference type="RefSeq" id="WP_340340118.1">
    <property type="nucleotide sequence ID" value="NZ_JBBKZS010000061.1"/>
</dbReference>
<evidence type="ECO:0000313" key="3">
    <source>
        <dbReference type="Proteomes" id="UP001367030"/>
    </source>
</evidence>
<keyword evidence="3" id="KW-1185">Reference proteome</keyword>
<comment type="caution">
    <text evidence="2">The sequence shown here is derived from an EMBL/GenBank/DDBJ whole genome shotgun (WGS) entry which is preliminary data.</text>
</comment>
<dbReference type="InterPro" id="IPR041407">
    <property type="entry name" value="MazG_C"/>
</dbReference>